<feature type="region of interest" description="Disordered" evidence="1">
    <location>
        <begin position="1"/>
        <end position="46"/>
    </location>
</feature>
<gene>
    <name evidence="2" type="ORF">GCM10010339_49190</name>
</gene>
<protein>
    <submittedName>
        <fullName evidence="2">Uncharacterized protein</fullName>
    </submittedName>
</protein>
<evidence type="ECO:0000313" key="3">
    <source>
        <dbReference type="Proteomes" id="UP000655443"/>
    </source>
</evidence>
<dbReference type="Proteomes" id="UP000655443">
    <property type="component" value="Unassembled WGS sequence"/>
</dbReference>
<name>A0A919D416_9ACTN</name>
<dbReference type="AlphaFoldDB" id="A0A919D416"/>
<comment type="caution">
    <text evidence="2">The sequence shown here is derived from an EMBL/GenBank/DDBJ whole genome shotgun (WGS) entry which is preliminary data.</text>
</comment>
<reference evidence="2" key="1">
    <citation type="journal article" date="2014" name="Int. J. Syst. Evol. Microbiol.">
        <title>Complete genome sequence of Corynebacterium casei LMG S-19264T (=DSM 44701T), isolated from a smear-ripened cheese.</title>
        <authorList>
            <consortium name="US DOE Joint Genome Institute (JGI-PGF)"/>
            <person name="Walter F."/>
            <person name="Albersmeier A."/>
            <person name="Kalinowski J."/>
            <person name="Ruckert C."/>
        </authorList>
    </citation>
    <scope>NUCLEOTIDE SEQUENCE</scope>
    <source>
        <strain evidence="2">JCM 4714</strain>
    </source>
</reference>
<proteinExistence type="predicted"/>
<evidence type="ECO:0000256" key="1">
    <source>
        <dbReference type="SAM" id="MobiDB-lite"/>
    </source>
</evidence>
<keyword evidence="3" id="KW-1185">Reference proteome</keyword>
<accession>A0A919D416</accession>
<sequence length="122" mass="13222">MAGPMPEPQRHLRSLPRKDVTARGAHPSPPHRPQERQAHSHAAMSTDFRPATDPALIIQGWKGLTARPSIIETATWSYTAGITTRVTIAADALRLAFLALPPVRCVRVSVAGLPSLLQELPP</sequence>
<dbReference type="EMBL" id="BMVG01000012">
    <property type="protein sequence ID" value="GHE06751.1"/>
    <property type="molecule type" value="Genomic_DNA"/>
</dbReference>
<evidence type="ECO:0000313" key="2">
    <source>
        <dbReference type="EMBL" id="GHE06751.1"/>
    </source>
</evidence>
<organism evidence="2 3">
    <name type="scientific">Streptomyces alanosinicus</name>
    <dbReference type="NCBI Taxonomy" id="68171"/>
    <lineage>
        <taxon>Bacteria</taxon>
        <taxon>Bacillati</taxon>
        <taxon>Actinomycetota</taxon>
        <taxon>Actinomycetes</taxon>
        <taxon>Kitasatosporales</taxon>
        <taxon>Streptomycetaceae</taxon>
        <taxon>Streptomyces</taxon>
    </lineage>
</organism>
<reference evidence="2" key="2">
    <citation type="submission" date="2020-09" db="EMBL/GenBank/DDBJ databases">
        <authorList>
            <person name="Sun Q."/>
            <person name="Ohkuma M."/>
        </authorList>
    </citation>
    <scope>NUCLEOTIDE SEQUENCE</scope>
    <source>
        <strain evidence="2">JCM 4714</strain>
    </source>
</reference>